<evidence type="ECO:0000313" key="3">
    <source>
        <dbReference type="Proteomes" id="UP000250043"/>
    </source>
</evidence>
<dbReference type="Pfam" id="PF05368">
    <property type="entry name" value="NmrA"/>
    <property type="match status" value="1"/>
</dbReference>
<dbReference type="PANTHER" id="PTHR43162:SF1">
    <property type="entry name" value="PRESTALK A DIFFERENTIATION PROTEIN A"/>
    <property type="match status" value="1"/>
</dbReference>
<feature type="domain" description="NmrA-like" evidence="1">
    <location>
        <begin position="5"/>
        <end position="281"/>
    </location>
</feature>
<name>A0A8E2DFV1_9APHY</name>
<dbReference type="OrthoDB" id="10254221at2759"/>
<accession>A0A8E2DFV1</accession>
<dbReference type="Gene3D" id="3.40.50.720">
    <property type="entry name" value="NAD(P)-binding Rossmann-like Domain"/>
    <property type="match status" value="1"/>
</dbReference>
<dbReference type="Proteomes" id="UP000250043">
    <property type="component" value="Unassembled WGS sequence"/>
</dbReference>
<evidence type="ECO:0000259" key="1">
    <source>
        <dbReference type="Pfam" id="PF05368"/>
    </source>
</evidence>
<dbReference type="InterPro" id="IPR036291">
    <property type="entry name" value="NAD(P)-bd_dom_sf"/>
</dbReference>
<organism evidence="2 3">
    <name type="scientific">Obba rivulosa</name>
    <dbReference type="NCBI Taxonomy" id="1052685"/>
    <lineage>
        <taxon>Eukaryota</taxon>
        <taxon>Fungi</taxon>
        <taxon>Dikarya</taxon>
        <taxon>Basidiomycota</taxon>
        <taxon>Agaricomycotina</taxon>
        <taxon>Agaricomycetes</taxon>
        <taxon>Polyporales</taxon>
        <taxon>Gelatoporiaceae</taxon>
        <taxon>Obba</taxon>
    </lineage>
</organism>
<dbReference type="Gene3D" id="3.90.25.10">
    <property type="entry name" value="UDP-galactose 4-epimerase, domain 1"/>
    <property type="match status" value="1"/>
</dbReference>
<reference evidence="2 3" key="1">
    <citation type="submission" date="2016-07" db="EMBL/GenBank/DDBJ databases">
        <title>Draft genome of the white-rot fungus Obba rivulosa 3A-2.</title>
        <authorList>
            <consortium name="DOE Joint Genome Institute"/>
            <person name="Miettinen O."/>
            <person name="Riley R."/>
            <person name="Acob R."/>
            <person name="Barry K."/>
            <person name="Cullen D."/>
            <person name="De Vries R."/>
            <person name="Hainaut M."/>
            <person name="Hatakka A."/>
            <person name="Henrissat B."/>
            <person name="Hilden K."/>
            <person name="Kuo R."/>
            <person name="Labutti K."/>
            <person name="Lipzen A."/>
            <person name="Makela M.R."/>
            <person name="Sandor L."/>
            <person name="Spatafora J.W."/>
            <person name="Grigoriev I.V."/>
            <person name="Hibbett D.S."/>
        </authorList>
    </citation>
    <scope>NUCLEOTIDE SEQUENCE [LARGE SCALE GENOMIC DNA]</scope>
    <source>
        <strain evidence="2 3">3A-2</strain>
    </source>
</reference>
<dbReference type="AlphaFoldDB" id="A0A8E2DFV1"/>
<dbReference type="InterPro" id="IPR008030">
    <property type="entry name" value="NmrA-like"/>
</dbReference>
<keyword evidence="3" id="KW-1185">Reference proteome</keyword>
<gene>
    <name evidence="2" type="ORF">OBBRIDRAFT_838210</name>
</gene>
<proteinExistence type="predicted"/>
<evidence type="ECO:0000313" key="2">
    <source>
        <dbReference type="EMBL" id="OCH86365.1"/>
    </source>
</evidence>
<dbReference type="SUPFAM" id="SSF51735">
    <property type="entry name" value="NAD(P)-binding Rossmann-fold domains"/>
    <property type="match status" value="1"/>
</dbReference>
<sequence>MSVSSNICITAADGQTGHLIAELLLAENRFRSRVSSLTCLTMRPERCTHLAELGGHVVPHTLGDVDGLVSVLKAAAADTIILIPPAHDSKAKISQELIRAAREVKVPNGVLLSMSAAGFAEKETQPRLREFIQIEAEFMNSHGFPDVPGGHYPCIIRAGFYAENLLLCDKDVKKTGVLRLPIGETNQFAPVARADVALLTASVAISEGPLGLSNLVRGQLITITGPKLVSGPLLANEAKAAGVNLSFQDISETEAKDMLAGADIDDTEREYLLEFYSLVREGKTNYISTIPFSAVTGVQPVQPVDFFKPDDSSHKQKRRWLGK</sequence>
<protein>
    <recommendedName>
        <fullName evidence="1">NmrA-like domain-containing protein</fullName>
    </recommendedName>
</protein>
<dbReference type="PANTHER" id="PTHR43162">
    <property type="match status" value="1"/>
</dbReference>
<dbReference type="EMBL" id="KV722531">
    <property type="protein sequence ID" value="OCH86365.1"/>
    <property type="molecule type" value="Genomic_DNA"/>
</dbReference>
<dbReference type="InterPro" id="IPR051604">
    <property type="entry name" value="Ergot_Alk_Oxidoreductase"/>
</dbReference>